<reference evidence="2" key="3">
    <citation type="journal article" date="2017" name="Nature">
        <title>Genome sequence of the progenitor of the wheat D genome Aegilops tauschii.</title>
        <authorList>
            <person name="Luo M.C."/>
            <person name="Gu Y.Q."/>
            <person name="Puiu D."/>
            <person name="Wang H."/>
            <person name="Twardziok S.O."/>
            <person name="Deal K.R."/>
            <person name="Huo N."/>
            <person name="Zhu T."/>
            <person name="Wang L."/>
            <person name="Wang Y."/>
            <person name="McGuire P.E."/>
            <person name="Liu S."/>
            <person name="Long H."/>
            <person name="Ramasamy R.K."/>
            <person name="Rodriguez J.C."/>
            <person name="Van S.L."/>
            <person name="Yuan L."/>
            <person name="Wang Z."/>
            <person name="Xia Z."/>
            <person name="Xiao L."/>
            <person name="Anderson O.D."/>
            <person name="Ouyang S."/>
            <person name="Liang Y."/>
            <person name="Zimin A.V."/>
            <person name="Pertea G."/>
            <person name="Qi P."/>
            <person name="Bennetzen J.L."/>
            <person name="Dai X."/>
            <person name="Dawson M.W."/>
            <person name="Muller H.G."/>
            <person name="Kugler K."/>
            <person name="Rivarola-Duarte L."/>
            <person name="Spannagl M."/>
            <person name="Mayer K.F.X."/>
            <person name="Lu F.H."/>
            <person name="Bevan M.W."/>
            <person name="Leroy P."/>
            <person name="Li P."/>
            <person name="You F.M."/>
            <person name="Sun Q."/>
            <person name="Liu Z."/>
            <person name="Lyons E."/>
            <person name="Wicker T."/>
            <person name="Salzberg S.L."/>
            <person name="Devos K.M."/>
            <person name="Dvorak J."/>
        </authorList>
    </citation>
    <scope>NUCLEOTIDE SEQUENCE [LARGE SCALE GENOMIC DNA]</scope>
    <source>
        <strain evidence="2">cv. AL8/78</strain>
    </source>
</reference>
<dbReference type="GO" id="GO:0005763">
    <property type="term" value="C:mitochondrial small ribosomal subunit"/>
    <property type="evidence" value="ECO:0007669"/>
    <property type="project" value="TreeGrafter"/>
</dbReference>
<evidence type="ECO:0000259" key="1">
    <source>
        <dbReference type="Pfam" id="PF10213"/>
    </source>
</evidence>
<reference evidence="2" key="4">
    <citation type="submission" date="2019-03" db="UniProtKB">
        <authorList>
            <consortium name="EnsemblPlants"/>
        </authorList>
    </citation>
    <scope>IDENTIFICATION</scope>
</reference>
<dbReference type="AlphaFoldDB" id="A0A453FK20"/>
<dbReference type="Pfam" id="PF10213">
    <property type="entry name" value="MRP-S28"/>
    <property type="match status" value="1"/>
</dbReference>
<dbReference type="GO" id="GO:0003735">
    <property type="term" value="F:structural constituent of ribosome"/>
    <property type="evidence" value="ECO:0007669"/>
    <property type="project" value="InterPro"/>
</dbReference>
<dbReference type="FunFam" id="3.30.160.20:FF:000055">
    <property type="entry name" value="Ribosomal protein S24/S35"/>
    <property type="match status" value="1"/>
</dbReference>
<evidence type="ECO:0000313" key="2">
    <source>
        <dbReference type="EnsemblPlants" id="AET3Gv20702500.2"/>
    </source>
</evidence>
<evidence type="ECO:0000313" key="3">
    <source>
        <dbReference type="Proteomes" id="UP000015105"/>
    </source>
</evidence>
<organism evidence="2 3">
    <name type="scientific">Aegilops tauschii subsp. strangulata</name>
    <name type="common">Goatgrass</name>
    <dbReference type="NCBI Taxonomy" id="200361"/>
    <lineage>
        <taxon>Eukaryota</taxon>
        <taxon>Viridiplantae</taxon>
        <taxon>Streptophyta</taxon>
        <taxon>Embryophyta</taxon>
        <taxon>Tracheophyta</taxon>
        <taxon>Spermatophyta</taxon>
        <taxon>Magnoliopsida</taxon>
        <taxon>Liliopsida</taxon>
        <taxon>Poales</taxon>
        <taxon>Poaceae</taxon>
        <taxon>BOP clade</taxon>
        <taxon>Pooideae</taxon>
        <taxon>Triticodae</taxon>
        <taxon>Triticeae</taxon>
        <taxon>Triticinae</taxon>
        <taxon>Aegilops</taxon>
    </lineage>
</organism>
<protein>
    <recommendedName>
        <fullName evidence="1">Small ribosomal subunit protein mS35 mitochondrial conserved domain-containing protein</fullName>
    </recommendedName>
</protein>
<dbReference type="InterPro" id="IPR039848">
    <property type="entry name" value="Ribosomal_mS35_mt"/>
</dbReference>
<sequence length="210" mass="24211">FVYPVVLHPDEIKQKVEAKFNELGDMCERGELEPEQAFELFKEFEDKMVSECTELMEAEPLTVNELSEADNKSVELNDPPGEGPVLRWESRIVFAPGGDAWHPKNRKVKLSVTVKELGLSRHAFRRLREVVGKRYNSGKDELTIISERFDHREENRKDCLRTLYALVEDAMKADELANAARNAYVKGRLQANSQFMDRLKMKTQKLRQAA</sequence>
<reference evidence="3" key="2">
    <citation type="journal article" date="2017" name="Nat. Plants">
        <title>The Aegilops tauschii genome reveals multiple impacts of transposons.</title>
        <authorList>
            <person name="Zhao G."/>
            <person name="Zou C."/>
            <person name="Li K."/>
            <person name="Wang K."/>
            <person name="Li T."/>
            <person name="Gao L."/>
            <person name="Zhang X."/>
            <person name="Wang H."/>
            <person name="Yang Z."/>
            <person name="Liu X."/>
            <person name="Jiang W."/>
            <person name="Mao L."/>
            <person name="Kong X."/>
            <person name="Jiao Y."/>
            <person name="Jia J."/>
        </authorList>
    </citation>
    <scope>NUCLEOTIDE SEQUENCE [LARGE SCALE GENOMIC DNA]</scope>
    <source>
        <strain evidence="3">cv. AL8/78</strain>
    </source>
</reference>
<dbReference type="EnsemblPlants" id="AET3Gv20702500.2">
    <property type="protein sequence ID" value="AET3Gv20702500.2"/>
    <property type="gene ID" value="AET3Gv20702500"/>
</dbReference>
<dbReference type="InterPro" id="IPR019349">
    <property type="entry name" value="Ribosomal_mS35_mit"/>
</dbReference>
<reference evidence="2" key="5">
    <citation type="journal article" date="2021" name="G3 (Bethesda)">
        <title>Aegilops tauschii genome assembly Aet v5.0 features greater sequence contiguity and improved annotation.</title>
        <authorList>
            <person name="Wang L."/>
            <person name="Zhu T."/>
            <person name="Rodriguez J.C."/>
            <person name="Deal K.R."/>
            <person name="Dubcovsky J."/>
            <person name="McGuire P.E."/>
            <person name="Lux T."/>
            <person name="Spannagl M."/>
            <person name="Mayer K.F.X."/>
            <person name="Baldrich P."/>
            <person name="Meyers B.C."/>
            <person name="Huo N."/>
            <person name="Gu Y.Q."/>
            <person name="Zhou H."/>
            <person name="Devos K.M."/>
            <person name="Bennetzen J.L."/>
            <person name="Unver T."/>
            <person name="Budak H."/>
            <person name="Gulick P.J."/>
            <person name="Galiba G."/>
            <person name="Kalapos B."/>
            <person name="Nelson D.R."/>
            <person name="Li P."/>
            <person name="You F.M."/>
            <person name="Luo M.C."/>
            <person name="Dvorak J."/>
        </authorList>
    </citation>
    <scope>NUCLEOTIDE SEQUENCE [LARGE SCALE GENOMIC DNA]</scope>
    <source>
        <strain evidence="2">cv. AL8/78</strain>
    </source>
</reference>
<dbReference type="PANTHER" id="PTHR13490">
    <property type="entry name" value="MITOCHONDRIAL 28S RIBOSOMAL PROTEIN S28"/>
    <property type="match status" value="1"/>
</dbReference>
<proteinExistence type="predicted"/>
<dbReference type="Gene3D" id="3.30.160.20">
    <property type="match status" value="1"/>
</dbReference>
<reference evidence="3" key="1">
    <citation type="journal article" date="2014" name="Science">
        <title>Ancient hybridizations among the ancestral genomes of bread wheat.</title>
        <authorList>
            <consortium name="International Wheat Genome Sequencing Consortium,"/>
            <person name="Marcussen T."/>
            <person name="Sandve S.R."/>
            <person name="Heier L."/>
            <person name="Spannagl M."/>
            <person name="Pfeifer M."/>
            <person name="Jakobsen K.S."/>
            <person name="Wulff B.B."/>
            <person name="Steuernagel B."/>
            <person name="Mayer K.F."/>
            <person name="Olsen O.A."/>
        </authorList>
    </citation>
    <scope>NUCLEOTIDE SEQUENCE [LARGE SCALE GENOMIC DNA]</scope>
    <source>
        <strain evidence="3">cv. AL8/78</strain>
    </source>
</reference>
<dbReference type="Gramene" id="AET3Gv20702500.2">
    <property type="protein sequence ID" value="AET3Gv20702500.2"/>
    <property type="gene ID" value="AET3Gv20702500"/>
</dbReference>
<accession>A0A453FK20</accession>
<dbReference type="Proteomes" id="UP000015105">
    <property type="component" value="Chromosome 3D"/>
</dbReference>
<keyword evidence="3" id="KW-1185">Reference proteome</keyword>
<name>A0A453FK20_AEGTS</name>
<dbReference type="GO" id="GO:0032543">
    <property type="term" value="P:mitochondrial translation"/>
    <property type="evidence" value="ECO:0007669"/>
    <property type="project" value="InterPro"/>
</dbReference>
<dbReference type="PANTHER" id="PTHR13490:SF0">
    <property type="entry name" value="SMALL RIBOSOMAL SUBUNIT PROTEIN MS35"/>
    <property type="match status" value="1"/>
</dbReference>
<feature type="domain" description="Small ribosomal subunit protein mS35 mitochondrial conserved" evidence="1">
    <location>
        <begin position="86"/>
        <end position="175"/>
    </location>
</feature>